<dbReference type="SUPFAM" id="SSF55729">
    <property type="entry name" value="Acyl-CoA N-acyltransferases (Nat)"/>
    <property type="match status" value="1"/>
</dbReference>
<dbReference type="Proteomes" id="UP001568358">
    <property type="component" value="Unassembled WGS sequence"/>
</dbReference>
<evidence type="ECO:0000313" key="2">
    <source>
        <dbReference type="Proteomes" id="UP001568358"/>
    </source>
</evidence>
<organism evidence="1 2">
    <name type="scientific">Halodesulfovibrio aestuarii</name>
    <dbReference type="NCBI Taxonomy" id="126333"/>
    <lineage>
        <taxon>Bacteria</taxon>
        <taxon>Pseudomonadati</taxon>
        <taxon>Thermodesulfobacteriota</taxon>
        <taxon>Desulfovibrionia</taxon>
        <taxon>Desulfovibrionales</taxon>
        <taxon>Desulfovibrionaceae</taxon>
        <taxon>Halodesulfovibrio</taxon>
    </lineage>
</organism>
<dbReference type="RefSeq" id="WP_371149908.1">
    <property type="nucleotide sequence ID" value="NZ_JBFSOO010000002.1"/>
</dbReference>
<dbReference type="EMBL" id="JBFSOO010000002">
    <property type="protein sequence ID" value="MEZ6852390.1"/>
    <property type="molecule type" value="Genomic_DNA"/>
</dbReference>
<reference evidence="1 2" key="1">
    <citation type="submission" date="2024-07" db="EMBL/GenBank/DDBJ databases">
        <title>Active virus-host system and metabolic interactions in a Lokiarchaeon culture.</title>
        <authorList>
            <person name="Ponce Toledo R.I."/>
            <person name="Rodrigues Oliveira T."/>
            <person name="Schleper C."/>
        </authorList>
    </citation>
    <scope>NUCLEOTIDE SEQUENCE [LARGE SCALE GENOMIC DNA]</scope>
    <source>
        <strain evidence="1 2">B35</strain>
    </source>
</reference>
<keyword evidence="2" id="KW-1185">Reference proteome</keyword>
<evidence type="ECO:0000313" key="1">
    <source>
        <dbReference type="EMBL" id="MEZ6852390.1"/>
    </source>
</evidence>
<gene>
    <name evidence="1" type="ORF">AB2Z07_02390</name>
</gene>
<dbReference type="Gene3D" id="3.40.630.30">
    <property type="match status" value="1"/>
</dbReference>
<protein>
    <recommendedName>
        <fullName evidence="3">N-acetyltransferase domain-containing protein</fullName>
    </recommendedName>
</protein>
<accession>A0ABV4JRK6</accession>
<evidence type="ECO:0008006" key="3">
    <source>
        <dbReference type="Google" id="ProtNLM"/>
    </source>
</evidence>
<comment type="caution">
    <text evidence="1">The sequence shown here is derived from an EMBL/GenBank/DDBJ whole genome shotgun (WGS) entry which is preliminary data.</text>
</comment>
<sequence length="353" mass="39660">MKVKASREQNLARLREEAYVIEPGQKVEVDFFRPEDALGVARLYYAVYGEMFPVDHVYDPEELVRINESDDMFQVVGRTSKGDVAGLYALFKSAPSTKILEGGSWIVHPDYRGTSLGLRLVSKSHNNPPEHLGLEGLFGQSVCDHLISQKLCQRFKARVCALEIEPMPSRPGEAGEYGRISLLDSLIVLQNLPDEVYLPERYDAQLRELYGWTGLDRSLLKDTMGEKEIALTGKSVLSSNSLAEAGLLKIEVESVGDGFAERLAEVLREHQGMSIYQLVIPLWRNGCSVAVEAARREDFFFGGVLPLWFDRDALLLQRVTETPNFGKLCILQEESKALLKMVEADWKILHNEG</sequence>
<proteinExistence type="predicted"/>
<name>A0ABV4JRK6_9BACT</name>
<dbReference type="InterPro" id="IPR016181">
    <property type="entry name" value="Acyl_CoA_acyltransferase"/>
</dbReference>